<dbReference type="Gene3D" id="3.60.15.10">
    <property type="entry name" value="Ribonuclease Z/Hydroxyacylglutathione hydrolase-like"/>
    <property type="match status" value="1"/>
</dbReference>
<protein>
    <recommendedName>
        <fullName evidence="3">Metallo-beta-lactamase domain-containing protein</fullName>
    </recommendedName>
</protein>
<dbReference type="InterPro" id="IPR036866">
    <property type="entry name" value="RibonucZ/Hydroxyglut_hydro"/>
</dbReference>
<reference evidence="1" key="1">
    <citation type="submission" date="2020-09" db="EMBL/GenBank/DDBJ databases">
        <title>Genome sequence of Vibrio parahaemolyticus isolates.</title>
        <authorList>
            <person name="Hammerl J.A."/>
            <person name="Strauch E."/>
        </authorList>
    </citation>
    <scope>NUCLEOTIDE SEQUENCE</scope>
    <source>
        <strain evidence="1">17-VB00146</strain>
    </source>
</reference>
<dbReference type="SUPFAM" id="SSF56281">
    <property type="entry name" value="Metallo-hydrolase/oxidoreductase"/>
    <property type="match status" value="1"/>
</dbReference>
<gene>
    <name evidence="1" type="ORF">IB292_14370</name>
</gene>
<dbReference type="AlphaFoldDB" id="A0A9Q3YJS1"/>
<dbReference type="RefSeq" id="WP_228084669.1">
    <property type="nucleotide sequence ID" value="NZ_CP064041.1"/>
</dbReference>
<sequence length="77" mass="9014">MTPEETVQAAKDLGTKAVLPSHNSKFKLSHHTWYEPLERVYQASQNQPFKLMTPLIGQQVNIDEPGQEFKAWWRELY</sequence>
<accession>A0A9Q3YJS1</accession>
<evidence type="ECO:0008006" key="3">
    <source>
        <dbReference type="Google" id="ProtNLM"/>
    </source>
</evidence>
<evidence type="ECO:0000313" key="2">
    <source>
        <dbReference type="Proteomes" id="UP000726777"/>
    </source>
</evidence>
<name>A0A9Q3YJS1_VIBPH</name>
<organism evidence="1 2">
    <name type="scientific">Vibrio parahaemolyticus</name>
    <dbReference type="NCBI Taxonomy" id="670"/>
    <lineage>
        <taxon>Bacteria</taxon>
        <taxon>Pseudomonadati</taxon>
        <taxon>Pseudomonadota</taxon>
        <taxon>Gammaproteobacteria</taxon>
        <taxon>Vibrionales</taxon>
        <taxon>Vibrionaceae</taxon>
        <taxon>Vibrio</taxon>
    </lineage>
</organism>
<evidence type="ECO:0000313" key="1">
    <source>
        <dbReference type="EMBL" id="MCC3806233.1"/>
    </source>
</evidence>
<comment type="caution">
    <text evidence="1">The sequence shown here is derived from an EMBL/GenBank/DDBJ whole genome shotgun (WGS) entry which is preliminary data.</text>
</comment>
<dbReference type="EMBL" id="JACVHL010000014">
    <property type="protein sequence ID" value="MCC3806233.1"/>
    <property type="molecule type" value="Genomic_DNA"/>
</dbReference>
<dbReference type="Proteomes" id="UP000726777">
    <property type="component" value="Unassembled WGS sequence"/>
</dbReference>
<proteinExistence type="predicted"/>